<sequence length="738" mass="86518">MTDLPRHSPEYYYPKRIILASFAVNPLDKIFLCACEKCHRHFRTEYPNQDRPSQYREIEHQLQDEYLLMYALLIAQGRPTLIRRFMLENVKLHCGRFLRHSDLEFLSDIGDEAKCLQDGILREQYQFNVKPLVASQNVINYEGHEAVPIEDIEFLGKGSFGSVYKCLIPEYQGAEIENQKTFFARKVFSRRDFVFAHKEWEIHLRINQKNHDRLMSAVGAFIHENYFSIIFLCAESTLEEQLNAHFQGFNWTATREKSMHIWKECLEVARTLKFLREKNGMVHSDIKPQNLLLHDGKLKIADLGCSLLIESQTEASENVDIRAGGIYSPPEDRPDEFSYDVWSLGATFSEVATAELQGRDGLNDYRIERKQEDCQDLGFESACFHKGKIMKQSVGQRHKDLHKRVAKSKNGEDEKLSAWQERFYNQDFFNFIEKMMLGTKDKRPGISEVVFWLKGHIDEVSGFDEVDEISDEPEIYRRLRENIVPMDSEIHDTSLRATFIGGPDSAKKECVIFYDNPTRLIKVYYMVGHGRHGMREFQAYRRKSTATRDDSERGITGFLPFLENPRAMKLMSVNGRKQDYFFRSQKDMFRVLSALTGLFVHKERQNPVRVSDARIQIWTDRPVKPRCLHESSFTHLIKMMMAINTPQRFFVIYVSHHTNIQMISTGLRLSKVLIREIDLRDLVDINICEPYGYWASHATQQVDLQFCDQDSRDNLLKEFDMVHKEWICSREYFIGYHE</sequence>
<dbReference type="PROSITE" id="PS50011">
    <property type="entry name" value="PROTEIN_KINASE_DOM"/>
    <property type="match status" value="1"/>
</dbReference>
<keyword evidence="3" id="KW-0723">Serine/threonine-protein kinase</keyword>
<evidence type="ECO:0000256" key="4">
    <source>
        <dbReference type="ARBA" id="ARBA00022679"/>
    </source>
</evidence>
<evidence type="ECO:0000256" key="7">
    <source>
        <dbReference type="ARBA" id="ARBA00022840"/>
    </source>
</evidence>
<comment type="similarity">
    <text evidence="1">Belongs to the protein kinase superfamily. NEK Ser/Thr protein kinase family. NIMA subfamily.</text>
</comment>
<dbReference type="Proteomes" id="UP000250266">
    <property type="component" value="Unassembled WGS sequence"/>
</dbReference>
<comment type="catalytic activity">
    <reaction evidence="9">
        <text>L-seryl-[protein] + ATP = O-phospho-L-seryl-[protein] + ADP + H(+)</text>
        <dbReference type="Rhea" id="RHEA:17989"/>
        <dbReference type="Rhea" id="RHEA-COMP:9863"/>
        <dbReference type="Rhea" id="RHEA-COMP:11604"/>
        <dbReference type="ChEBI" id="CHEBI:15378"/>
        <dbReference type="ChEBI" id="CHEBI:29999"/>
        <dbReference type="ChEBI" id="CHEBI:30616"/>
        <dbReference type="ChEBI" id="CHEBI:83421"/>
        <dbReference type="ChEBI" id="CHEBI:456216"/>
        <dbReference type="EC" id="2.7.11.1"/>
    </reaction>
</comment>
<keyword evidence="7 10" id="KW-0067">ATP-binding</keyword>
<dbReference type="PANTHER" id="PTHR43671:SF98">
    <property type="entry name" value="SERINE_THREONINE-PROTEIN KINASE NEK11"/>
    <property type="match status" value="1"/>
</dbReference>
<dbReference type="InterPro" id="IPR008271">
    <property type="entry name" value="Ser/Thr_kinase_AS"/>
</dbReference>
<organism evidence="12 13">
    <name type="scientific">Lepidopterella palustris CBS 459.81</name>
    <dbReference type="NCBI Taxonomy" id="1314670"/>
    <lineage>
        <taxon>Eukaryota</taxon>
        <taxon>Fungi</taxon>
        <taxon>Dikarya</taxon>
        <taxon>Ascomycota</taxon>
        <taxon>Pezizomycotina</taxon>
        <taxon>Dothideomycetes</taxon>
        <taxon>Pleosporomycetidae</taxon>
        <taxon>Mytilinidiales</taxon>
        <taxon>Argynnaceae</taxon>
        <taxon>Lepidopterella</taxon>
    </lineage>
</organism>
<evidence type="ECO:0000313" key="13">
    <source>
        <dbReference type="Proteomes" id="UP000250266"/>
    </source>
</evidence>
<feature type="domain" description="Protein kinase" evidence="11">
    <location>
        <begin position="149"/>
        <end position="453"/>
    </location>
</feature>
<dbReference type="InterPro" id="IPR000719">
    <property type="entry name" value="Prot_kinase_dom"/>
</dbReference>
<dbReference type="Pfam" id="PF00069">
    <property type="entry name" value="Pkinase"/>
    <property type="match status" value="1"/>
</dbReference>
<evidence type="ECO:0000256" key="10">
    <source>
        <dbReference type="PROSITE-ProRule" id="PRU10141"/>
    </source>
</evidence>
<evidence type="ECO:0000256" key="1">
    <source>
        <dbReference type="ARBA" id="ARBA00010886"/>
    </source>
</evidence>
<dbReference type="PROSITE" id="PS00107">
    <property type="entry name" value="PROTEIN_KINASE_ATP"/>
    <property type="match status" value="1"/>
</dbReference>
<dbReference type="CDD" id="cd00180">
    <property type="entry name" value="PKc"/>
    <property type="match status" value="1"/>
</dbReference>
<dbReference type="PANTHER" id="PTHR43671">
    <property type="entry name" value="SERINE/THREONINE-PROTEIN KINASE NEK"/>
    <property type="match status" value="1"/>
</dbReference>
<dbReference type="EC" id="2.7.11.1" evidence="2"/>
<dbReference type="PROSITE" id="PS00108">
    <property type="entry name" value="PROTEIN_KINASE_ST"/>
    <property type="match status" value="1"/>
</dbReference>
<name>A0A8E2EBV5_9PEZI</name>
<dbReference type="SMART" id="SM00220">
    <property type="entry name" value="S_TKc"/>
    <property type="match status" value="1"/>
</dbReference>
<evidence type="ECO:0000256" key="2">
    <source>
        <dbReference type="ARBA" id="ARBA00012513"/>
    </source>
</evidence>
<accession>A0A8E2EBV5</accession>
<evidence type="ECO:0000256" key="5">
    <source>
        <dbReference type="ARBA" id="ARBA00022741"/>
    </source>
</evidence>
<dbReference type="GO" id="GO:0005524">
    <property type="term" value="F:ATP binding"/>
    <property type="evidence" value="ECO:0007669"/>
    <property type="project" value="UniProtKB-UniRule"/>
</dbReference>
<keyword evidence="13" id="KW-1185">Reference proteome</keyword>
<keyword evidence="6 12" id="KW-0418">Kinase</keyword>
<evidence type="ECO:0000313" key="12">
    <source>
        <dbReference type="EMBL" id="OCK80713.1"/>
    </source>
</evidence>
<gene>
    <name evidence="12" type="ORF">K432DRAFT_392793</name>
</gene>
<comment type="catalytic activity">
    <reaction evidence="8">
        <text>L-threonyl-[protein] + ATP = O-phospho-L-threonyl-[protein] + ADP + H(+)</text>
        <dbReference type="Rhea" id="RHEA:46608"/>
        <dbReference type="Rhea" id="RHEA-COMP:11060"/>
        <dbReference type="Rhea" id="RHEA-COMP:11605"/>
        <dbReference type="ChEBI" id="CHEBI:15378"/>
        <dbReference type="ChEBI" id="CHEBI:30013"/>
        <dbReference type="ChEBI" id="CHEBI:30616"/>
        <dbReference type="ChEBI" id="CHEBI:61977"/>
        <dbReference type="ChEBI" id="CHEBI:456216"/>
        <dbReference type="EC" id="2.7.11.1"/>
    </reaction>
</comment>
<keyword evidence="5 10" id="KW-0547">Nucleotide-binding</keyword>
<keyword evidence="4" id="KW-0808">Transferase</keyword>
<protein>
    <recommendedName>
        <fullName evidence="2">non-specific serine/threonine protein kinase</fullName>
        <ecNumber evidence="2">2.7.11.1</ecNumber>
    </recommendedName>
</protein>
<dbReference type="AlphaFoldDB" id="A0A8E2EBV5"/>
<evidence type="ECO:0000259" key="11">
    <source>
        <dbReference type="PROSITE" id="PS50011"/>
    </source>
</evidence>
<dbReference type="EMBL" id="KV744948">
    <property type="protein sequence ID" value="OCK80713.1"/>
    <property type="molecule type" value="Genomic_DNA"/>
</dbReference>
<dbReference type="OrthoDB" id="5986190at2759"/>
<dbReference type="Gene3D" id="1.10.510.10">
    <property type="entry name" value="Transferase(Phosphotransferase) domain 1"/>
    <property type="match status" value="1"/>
</dbReference>
<evidence type="ECO:0000256" key="9">
    <source>
        <dbReference type="ARBA" id="ARBA00048679"/>
    </source>
</evidence>
<evidence type="ECO:0000256" key="6">
    <source>
        <dbReference type="ARBA" id="ARBA00022777"/>
    </source>
</evidence>
<dbReference type="InterPro" id="IPR017441">
    <property type="entry name" value="Protein_kinase_ATP_BS"/>
</dbReference>
<dbReference type="GO" id="GO:0004674">
    <property type="term" value="F:protein serine/threonine kinase activity"/>
    <property type="evidence" value="ECO:0007669"/>
    <property type="project" value="UniProtKB-KW"/>
</dbReference>
<feature type="binding site" evidence="10">
    <location>
        <position position="186"/>
    </location>
    <ligand>
        <name>ATP</name>
        <dbReference type="ChEBI" id="CHEBI:30616"/>
    </ligand>
</feature>
<evidence type="ECO:0000256" key="8">
    <source>
        <dbReference type="ARBA" id="ARBA00047899"/>
    </source>
</evidence>
<dbReference type="InterPro" id="IPR050660">
    <property type="entry name" value="NEK_Ser/Thr_kinase"/>
</dbReference>
<proteinExistence type="inferred from homology"/>
<dbReference type="SUPFAM" id="SSF56112">
    <property type="entry name" value="Protein kinase-like (PK-like)"/>
    <property type="match status" value="1"/>
</dbReference>
<evidence type="ECO:0000256" key="3">
    <source>
        <dbReference type="ARBA" id="ARBA00022527"/>
    </source>
</evidence>
<dbReference type="InterPro" id="IPR011009">
    <property type="entry name" value="Kinase-like_dom_sf"/>
</dbReference>
<reference evidence="12 13" key="1">
    <citation type="journal article" date="2016" name="Nat. Commun.">
        <title>Ectomycorrhizal ecology is imprinted in the genome of the dominant symbiotic fungus Cenococcum geophilum.</title>
        <authorList>
            <consortium name="DOE Joint Genome Institute"/>
            <person name="Peter M."/>
            <person name="Kohler A."/>
            <person name="Ohm R.A."/>
            <person name="Kuo A."/>
            <person name="Krutzmann J."/>
            <person name="Morin E."/>
            <person name="Arend M."/>
            <person name="Barry K.W."/>
            <person name="Binder M."/>
            <person name="Choi C."/>
            <person name="Clum A."/>
            <person name="Copeland A."/>
            <person name="Grisel N."/>
            <person name="Haridas S."/>
            <person name="Kipfer T."/>
            <person name="LaButti K."/>
            <person name="Lindquist E."/>
            <person name="Lipzen A."/>
            <person name="Maire R."/>
            <person name="Meier B."/>
            <person name="Mihaltcheva S."/>
            <person name="Molinier V."/>
            <person name="Murat C."/>
            <person name="Poggeler S."/>
            <person name="Quandt C.A."/>
            <person name="Sperisen C."/>
            <person name="Tritt A."/>
            <person name="Tisserant E."/>
            <person name="Crous P.W."/>
            <person name="Henrissat B."/>
            <person name="Nehls U."/>
            <person name="Egli S."/>
            <person name="Spatafora J.W."/>
            <person name="Grigoriev I.V."/>
            <person name="Martin F.M."/>
        </authorList>
    </citation>
    <scope>NUCLEOTIDE SEQUENCE [LARGE SCALE GENOMIC DNA]</scope>
    <source>
        <strain evidence="12 13">CBS 459.81</strain>
    </source>
</reference>